<dbReference type="AlphaFoldDB" id="A0A8H3W0K4"/>
<dbReference type="Proteomes" id="UP000434172">
    <property type="component" value="Unassembled WGS sequence"/>
</dbReference>
<dbReference type="CDD" id="cd00024">
    <property type="entry name" value="CD_CSD"/>
    <property type="match status" value="1"/>
</dbReference>
<evidence type="ECO:0000256" key="1">
    <source>
        <dbReference type="ARBA" id="ARBA00011353"/>
    </source>
</evidence>
<dbReference type="SUPFAM" id="SSF54160">
    <property type="entry name" value="Chromo domain-like"/>
    <property type="match status" value="1"/>
</dbReference>
<name>A0A8H3W0K4_9PEZI</name>
<evidence type="ECO:0000256" key="2">
    <source>
        <dbReference type="SAM" id="MobiDB-lite"/>
    </source>
</evidence>
<feature type="domain" description="Chromo" evidence="3">
    <location>
        <begin position="134"/>
        <end position="195"/>
    </location>
</feature>
<organism evidence="4 5">
    <name type="scientific">Colletotrichum asianum</name>
    <dbReference type="NCBI Taxonomy" id="702518"/>
    <lineage>
        <taxon>Eukaryota</taxon>
        <taxon>Fungi</taxon>
        <taxon>Dikarya</taxon>
        <taxon>Ascomycota</taxon>
        <taxon>Pezizomycotina</taxon>
        <taxon>Sordariomycetes</taxon>
        <taxon>Hypocreomycetidae</taxon>
        <taxon>Glomerellales</taxon>
        <taxon>Glomerellaceae</taxon>
        <taxon>Colletotrichum</taxon>
        <taxon>Colletotrichum gloeosporioides species complex</taxon>
    </lineage>
</organism>
<keyword evidence="5" id="KW-1185">Reference proteome</keyword>
<sequence>MPDSQTVIPVSPTSSTEAVDESSIDSPTSMATAVTTMTLSAGPRLLMPDAAVDPAQAPAQVDGASDDEQMPETVEANTLGGQTMHANSHKSASPDKKQGRAVAHRSNNKPRQEDLAASPGKLAADEQLWTDEQYPVDSILNYKKTGMQVDLLVHWGGPWLHHEPTWEPEEVVWLTARHLVNRFWTPNGRNHRTRLLELDPIHGPFTVSRILAERKTNRRGPQHGQIKYLVDFVGYNKPEWTAASCLTRGIIEEWKNSVE</sequence>
<evidence type="ECO:0000259" key="3">
    <source>
        <dbReference type="PROSITE" id="PS50013"/>
    </source>
</evidence>
<feature type="region of interest" description="Disordered" evidence="2">
    <location>
        <begin position="1"/>
        <end position="31"/>
    </location>
</feature>
<feature type="region of interest" description="Disordered" evidence="2">
    <location>
        <begin position="45"/>
        <end position="70"/>
    </location>
</feature>
<dbReference type="EMBL" id="WOWK01000137">
    <property type="protein sequence ID" value="KAF0317112.1"/>
    <property type="molecule type" value="Genomic_DNA"/>
</dbReference>
<comment type="subunit">
    <text evidence="1">Component of the NuA4 histone acetyltransferase complex.</text>
</comment>
<dbReference type="PROSITE" id="PS50013">
    <property type="entry name" value="CHROMO_2"/>
    <property type="match status" value="1"/>
</dbReference>
<dbReference type="InterPro" id="IPR016197">
    <property type="entry name" value="Chromo-like_dom_sf"/>
</dbReference>
<accession>A0A8H3W0K4</accession>
<proteinExistence type="predicted"/>
<feature type="compositionally biased region" description="Low complexity" evidence="2">
    <location>
        <begin position="48"/>
        <end position="62"/>
    </location>
</feature>
<dbReference type="OrthoDB" id="433924at2759"/>
<dbReference type="GO" id="GO:0006338">
    <property type="term" value="P:chromatin remodeling"/>
    <property type="evidence" value="ECO:0007669"/>
    <property type="project" value="UniProtKB-ARBA"/>
</dbReference>
<reference evidence="4 5" key="1">
    <citation type="submission" date="2019-12" db="EMBL/GenBank/DDBJ databases">
        <title>A genome sequence resource for the geographically widespread anthracnose pathogen Colletotrichum asianum.</title>
        <authorList>
            <person name="Meng Y."/>
        </authorList>
    </citation>
    <scope>NUCLEOTIDE SEQUENCE [LARGE SCALE GENOMIC DNA]</scope>
    <source>
        <strain evidence="4 5">ICMP 18580</strain>
    </source>
</reference>
<dbReference type="SMART" id="SM00298">
    <property type="entry name" value="CHROMO"/>
    <property type="match status" value="2"/>
</dbReference>
<dbReference type="InterPro" id="IPR000953">
    <property type="entry name" value="Chromo/chromo_shadow_dom"/>
</dbReference>
<feature type="compositionally biased region" description="Polar residues" evidence="2">
    <location>
        <begin position="1"/>
        <end position="17"/>
    </location>
</feature>
<evidence type="ECO:0000313" key="5">
    <source>
        <dbReference type="Proteomes" id="UP000434172"/>
    </source>
</evidence>
<feature type="region of interest" description="Disordered" evidence="2">
    <location>
        <begin position="83"/>
        <end position="122"/>
    </location>
</feature>
<gene>
    <name evidence="4" type="ORF">GQ607_015629</name>
</gene>
<protein>
    <recommendedName>
        <fullName evidence="3">Chromo domain-containing protein</fullName>
    </recommendedName>
</protein>
<comment type="caution">
    <text evidence="4">The sequence shown here is derived from an EMBL/GenBank/DDBJ whole genome shotgun (WGS) entry which is preliminary data.</text>
</comment>
<evidence type="ECO:0000313" key="4">
    <source>
        <dbReference type="EMBL" id="KAF0317112.1"/>
    </source>
</evidence>
<dbReference type="Gene3D" id="2.40.50.40">
    <property type="match status" value="2"/>
</dbReference>